<keyword evidence="3" id="KW-1185">Reference proteome</keyword>
<reference evidence="2 3" key="1">
    <citation type="journal article" date="2021" name="Commun. Biol.">
        <title>The genome of Shorea leprosula (Dipterocarpaceae) highlights the ecological relevance of drought in aseasonal tropical rainforests.</title>
        <authorList>
            <person name="Ng K.K.S."/>
            <person name="Kobayashi M.J."/>
            <person name="Fawcett J.A."/>
            <person name="Hatakeyama M."/>
            <person name="Paape T."/>
            <person name="Ng C.H."/>
            <person name="Ang C.C."/>
            <person name="Tnah L.H."/>
            <person name="Lee C.T."/>
            <person name="Nishiyama T."/>
            <person name="Sese J."/>
            <person name="O'Brien M.J."/>
            <person name="Copetti D."/>
            <person name="Mohd Noor M.I."/>
            <person name="Ong R.C."/>
            <person name="Putra M."/>
            <person name="Sireger I.Z."/>
            <person name="Indrioko S."/>
            <person name="Kosugi Y."/>
            <person name="Izuno A."/>
            <person name="Isagi Y."/>
            <person name="Lee S.L."/>
            <person name="Shimizu K.K."/>
        </authorList>
    </citation>
    <scope>NUCLEOTIDE SEQUENCE [LARGE SCALE GENOMIC DNA]</scope>
    <source>
        <strain evidence="2">214</strain>
    </source>
</reference>
<evidence type="ECO:0000256" key="1">
    <source>
        <dbReference type="SAM" id="MobiDB-lite"/>
    </source>
</evidence>
<dbReference type="EMBL" id="BPVZ01000010">
    <property type="protein sequence ID" value="GKU96205.1"/>
    <property type="molecule type" value="Genomic_DNA"/>
</dbReference>
<protein>
    <submittedName>
        <fullName evidence="2">Uncharacterized protein</fullName>
    </submittedName>
</protein>
<accession>A0AAV5IG05</accession>
<dbReference type="Proteomes" id="UP001054252">
    <property type="component" value="Unassembled WGS sequence"/>
</dbReference>
<sequence length="43" mass="5340">MDKEQTVLLEMHDEERKQRQESEEKLRARLRRLLPPLMSYLRS</sequence>
<organism evidence="2 3">
    <name type="scientific">Rubroshorea leprosula</name>
    <dbReference type="NCBI Taxonomy" id="152421"/>
    <lineage>
        <taxon>Eukaryota</taxon>
        <taxon>Viridiplantae</taxon>
        <taxon>Streptophyta</taxon>
        <taxon>Embryophyta</taxon>
        <taxon>Tracheophyta</taxon>
        <taxon>Spermatophyta</taxon>
        <taxon>Magnoliopsida</taxon>
        <taxon>eudicotyledons</taxon>
        <taxon>Gunneridae</taxon>
        <taxon>Pentapetalae</taxon>
        <taxon>rosids</taxon>
        <taxon>malvids</taxon>
        <taxon>Malvales</taxon>
        <taxon>Dipterocarpaceae</taxon>
        <taxon>Rubroshorea</taxon>
    </lineage>
</organism>
<name>A0AAV5IG05_9ROSI</name>
<proteinExistence type="predicted"/>
<evidence type="ECO:0000313" key="2">
    <source>
        <dbReference type="EMBL" id="GKU96205.1"/>
    </source>
</evidence>
<feature type="region of interest" description="Disordered" evidence="1">
    <location>
        <begin position="1"/>
        <end position="23"/>
    </location>
</feature>
<dbReference type="AlphaFoldDB" id="A0AAV5IG05"/>
<gene>
    <name evidence="2" type="ORF">SLEP1_g9469</name>
</gene>
<evidence type="ECO:0000313" key="3">
    <source>
        <dbReference type="Proteomes" id="UP001054252"/>
    </source>
</evidence>
<comment type="caution">
    <text evidence="2">The sequence shown here is derived from an EMBL/GenBank/DDBJ whole genome shotgun (WGS) entry which is preliminary data.</text>
</comment>